<dbReference type="EMBL" id="CP009438">
    <property type="protein sequence ID" value="AIR97475.1"/>
    <property type="molecule type" value="Genomic_DNA"/>
</dbReference>
<feature type="compositionally biased region" description="Acidic residues" evidence="1">
    <location>
        <begin position="573"/>
        <end position="593"/>
    </location>
</feature>
<reference evidence="4" key="1">
    <citation type="journal article" date="2015" name="J. Biotechnol.">
        <title>Complete genome sequence of the actinobacterium Streptomyces glaucescens GLA.O (DSM 40922) consisting of a linear chromosome and one linear plasmid.</title>
        <authorList>
            <person name="Ortseifen V."/>
            <person name="Winkler A."/>
            <person name="Albersmeier A."/>
            <person name="Wendler S."/>
            <person name="Puhler A."/>
            <person name="Kalinowski J."/>
            <person name="Ruckert C."/>
        </authorList>
    </citation>
    <scope>NUCLEOTIDE SEQUENCE [LARGE SCALE GENOMIC DNA]</scope>
    <source>
        <strain evidence="4">DSM 40922 / GLA O</strain>
    </source>
</reference>
<protein>
    <recommendedName>
        <fullName evidence="2">eCIS core domain-containing protein</fullName>
    </recommendedName>
</protein>
<feature type="compositionally biased region" description="Pro residues" evidence="1">
    <location>
        <begin position="548"/>
        <end position="561"/>
    </location>
</feature>
<feature type="region of interest" description="Disordered" evidence="1">
    <location>
        <begin position="269"/>
        <end position="852"/>
    </location>
</feature>
<dbReference type="eggNOG" id="COG5412">
    <property type="taxonomic scope" value="Bacteria"/>
</dbReference>
<evidence type="ECO:0000313" key="3">
    <source>
        <dbReference type="EMBL" id="AIR97475.1"/>
    </source>
</evidence>
<evidence type="ECO:0000256" key="1">
    <source>
        <dbReference type="SAM" id="MobiDB-lite"/>
    </source>
</evidence>
<feature type="compositionally biased region" description="Basic and acidic residues" evidence="1">
    <location>
        <begin position="1106"/>
        <end position="1133"/>
    </location>
</feature>
<feature type="compositionally biased region" description="Low complexity" evidence="1">
    <location>
        <begin position="1081"/>
        <end position="1090"/>
    </location>
</feature>
<dbReference type="InterPro" id="IPR025295">
    <property type="entry name" value="eCIS_core_dom"/>
</dbReference>
<keyword evidence="4" id="KW-1185">Reference proteome</keyword>
<feature type="compositionally biased region" description="Low complexity" evidence="1">
    <location>
        <begin position="1712"/>
        <end position="1722"/>
    </location>
</feature>
<feature type="compositionally biased region" description="Gly residues" evidence="1">
    <location>
        <begin position="812"/>
        <end position="828"/>
    </location>
</feature>
<feature type="compositionally biased region" description="Pro residues" evidence="1">
    <location>
        <begin position="1629"/>
        <end position="1638"/>
    </location>
</feature>
<feature type="compositionally biased region" description="Low complexity" evidence="1">
    <location>
        <begin position="1639"/>
        <end position="1666"/>
    </location>
</feature>
<evidence type="ECO:0000313" key="4">
    <source>
        <dbReference type="Proteomes" id="UP000029482"/>
    </source>
</evidence>
<feature type="compositionally biased region" description="Basic and acidic residues" evidence="1">
    <location>
        <begin position="1145"/>
        <end position="1225"/>
    </location>
</feature>
<gene>
    <name evidence="3" type="ORF">SGLAU_07300</name>
</gene>
<feature type="compositionally biased region" description="Low complexity" evidence="1">
    <location>
        <begin position="431"/>
        <end position="440"/>
    </location>
</feature>
<feature type="region of interest" description="Disordered" evidence="1">
    <location>
        <begin position="871"/>
        <end position="957"/>
    </location>
</feature>
<feature type="compositionally biased region" description="Gly residues" evidence="1">
    <location>
        <begin position="380"/>
        <end position="391"/>
    </location>
</feature>
<feature type="compositionally biased region" description="Basic and acidic residues" evidence="1">
    <location>
        <begin position="476"/>
        <end position="496"/>
    </location>
</feature>
<dbReference type="RefSeq" id="WP_052413667.1">
    <property type="nucleotide sequence ID" value="NZ_CP009438.1"/>
</dbReference>
<feature type="region of interest" description="Disordered" evidence="1">
    <location>
        <begin position="144"/>
        <end position="169"/>
    </location>
</feature>
<dbReference type="HOGENOM" id="CLU_231182_0_0_11"/>
<sequence length="2169" mass="232084">MSNARTQDAHAERSAEARRRKRRERAASSRAPEPKNVVSGAGQPLDPGVRRELEERLGHDLGRVRLHTGRDAGRLTELLGADAVAVGQDVLFREGMFMPGTDEGRRLLAHELLHTVQNPHGLGALRAGRGLGAVSLPQQPIEREAEGAAQEPPHRPGQDAAPVEQGQATPGWLRYATVNADRSRAEQMDPATLVDRLANAVVRSLRGDPQDLSLRTRKQLSRLPREMRDAVLDRLERRLLSSEHERVLDLVDQIEAYDDYAGDELERHAHDAPQMEPDTAEEVRAERDEEQRRAEERKAERRQPRQAPGPEKEGSGEEGAAGSTPRNGGTPEQGTTPEGGRAPREPQRGARPPGPAGGRTGQAAPGAPATRRDQTPSGASSGGTPEGGRQGGEQQSASSAAGKERKQAQGGEEATERRETPAASKEESAARNRPGAAEAAVTGRQVKPQDRRGQQKPTAGTPFRSGQDTPLPGRRSTLEGKRSQDLEGLQEEKDADPVTSGSESEVEAGGAEPSAWDIRLRPEDFLPQQDLDVSGVPAADELDSSSSAPPPMPTFPAPPPTRADEVQALRDAEDAEDAAAEAEPEEATADEPQDLTPSAETEGGPDSATGFGGAALQQAAATAPVPGTASGDPKSGDDPKAGPVAAQTTVQEAPGKAGGTSEGGSDVREPAAKEAAGTPAGADRTPAAPERESQQAAGGSSAKSGTGTKEPRGGGTDAETPTVPAPAGSAPAQGTAGDTGGASRSPGTAPGPAPDGPSGPSDRTDTPAVEPGPGPARTEPAPAPAPSPAPEPKRAPGTASGRRTTTRSAGRSPGGGGGGRGGGGGGGSAAAPARGRGRKDSGPAPDLAGVSPEAGLATASALKPHMALDAMGGVGGAVDRSVGDEHRTLAAAPPQIQRPAGAPQTLQGKPRTDAPAQYSQDPAQQAAEPEREDAEVTGAKEPEGRIEAEKAEEPGGWDTFKMALGFGLGWVADKLGFEVDAQELAAKFAGLPTKDEALKQAQAGNAPGVQMQGAAGQAATEQDGHVDAKGQETLGTARDDAGRGMGEDQVYPDAPREQLTAKVPGRQGGGPGAGAGGGATGAVPPEAASEVAEHERGPQFRAAFSEGRKGMSESRQAKDRDFRDSQAKHRQQVDAEIATNTETQAGEREKAMTEVTAQREDWRAAQDKELKSLGDKKTDRREKVRQDVEDQEKKTDDNVEKEKEGSDKKIRDEADRAEREADRTKNTAAEDSGNWITKAFDWIKQKVIEIKNAIVRVIRAARDAVTGFIRNFKETVERWINEARKNIVEAIKNFIKDLIEFAKAMVRAVIDLARRIRDLITTLVQAAIALVNRLSQMLKQMITDLLNALGKLLSSILDILKKALLDVVKAVVDTVKGILQFAAGLLGALGDFMLIAVDFLSDPGGWLSGAKNSAVDGAKNHLFREVKSAVRAWFQAKIEEILGIPKAVFDKLLKGGITLEQIVKETWDAIVPQLPLIIGEIVITKVVAKLIPGAGWVMAVIDAIRTAIGALGEILRAMGAVLDWLKAVRTGGAGILFAKAVAAGIVALLELAYEALLSGIGKYVAKVGRRFKDIAARLGKGGQGDGRQPAAGGSDGTRERRTGPRRQPVPRRAPAGGSPPRRPARPAVVPEPPTPAPGKPRIAAPGTGRPRPSGPAAGRPMAGPGRTDTRERPGSRPGPPATERTRPDRTTPSRPRDEDRPAPSRPADTDAPGRPAGQAPQPAKRDDTAPGRDGTRVPGSPRREGTPRPGRDGRADRDGRKPEDGDKGPEKRKKDDGGKDKKRPRRDDRQDPRRSRRPPREDRRRDEDSPDSKSDRLRRIVDRIRPVEERMLRNGVTRDHHLVALEAMRRWYRLTGLVRSHPPHFEILATLNPTRNVINGWQGPEAGYDADGFDKGDKTTPVDWLTRTHRDPKLPPVKSPRFEDDKLASSFTSEYINKKFAHAERDRKTRRSPEPLGFRYLNTLTNLTDSERWDRTHLLPYELGGNVKNQNLVPARHYQNMKLRVTEGPAGRWVDKGGQRIVWYQVDIAYHPRQVLASGDVVEGFPSHLNTAWGKYKKKPDVSGASQTHWDAQPAVTQVSISGMETPPTSSTGPVCRVNDEQDTYRLKLALGANDRHMRAILLLRSQKRFDNEVEMIDRIKAYQPRFKLEKIERHLARLRGQRRLRFKR</sequence>
<feature type="compositionally biased region" description="Low complexity" evidence="1">
    <location>
        <begin position="795"/>
        <end position="811"/>
    </location>
</feature>
<evidence type="ECO:0000259" key="2">
    <source>
        <dbReference type="Pfam" id="PF13699"/>
    </source>
</evidence>
<feature type="region of interest" description="Disordered" evidence="1">
    <location>
        <begin position="1"/>
        <end position="48"/>
    </location>
</feature>
<dbReference type="KEGG" id="sgu:SGLAU_07300"/>
<feature type="compositionally biased region" description="Low complexity" evidence="1">
    <location>
        <begin position="318"/>
        <end position="340"/>
    </location>
</feature>
<dbReference type="InterPro" id="IPR051425">
    <property type="entry name" value="Formin_Homology"/>
</dbReference>
<feature type="compositionally biased region" description="Pro residues" evidence="1">
    <location>
        <begin position="781"/>
        <end position="790"/>
    </location>
</feature>
<dbReference type="Gene3D" id="3.40.570.10">
    <property type="entry name" value="Extracellular Endonuclease, subunit A"/>
    <property type="match status" value="1"/>
</dbReference>
<feature type="region of interest" description="Disordered" evidence="1">
    <location>
        <begin position="1578"/>
        <end position="1820"/>
    </location>
</feature>
<dbReference type="InterPro" id="IPR044929">
    <property type="entry name" value="DNA/RNA_non-sp_Endonuclease_sf"/>
</dbReference>
<feature type="compositionally biased region" description="Low complexity" evidence="1">
    <location>
        <begin position="500"/>
        <end position="515"/>
    </location>
</feature>
<organism evidence="3 4">
    <name type="scientific">Streptomyces glaucescens</name>
    <dbReference type="NCBI Taxonomy" id="1907"/>
    <lineage>
        <taxon>Bacteria</taxon>
        <taxon>Bacillati</taxon>
        <taxon>Actinomycetota</taxon>
        <taxon>Actinomycetes</taxon>
        <taxon>Kitasatosporales</taxon>
        <taxon>Streptomycetaceae</taxon>
        <taxon>Streptomyces</taxon>
    </lineage>
</organism>
<dbReference type="OrthoDB" id="9153660at2"/>
<proteinExistence type="predicted"/>
<feature type="compositionally biased region" description="Basic and acidic residues" evidence="1">
    <location>
        <begin position="562"/>
        <end position="572"/>
    </location>
</feature>
<feature type="compositionally biased region" description="Basic and acidic residues" evidence="1">
    <location>
        <begin position="938"/>
        <end position="953"/>
    </location>
</feature>
<dbReference type="STRING" id="1907.SGLAU_07300"/>
<feature type="region of interest" description="Disordered" evidence="1">
    <location>
        <begin position="1007"/>
        <end position="1229"/>
    </location>
</feature>
<feature type="compositionally biased region" description="Basic and acidic residues" evidence="1">
    <location>
        <begin position="1723"/>
        <end position="1820"/>
    </location>
</feature>
<feature type="compositionally biased region" description="Low complexity" evidence="1">
    <location>
        <begin position="694"/>
        <end position="708"/>
    </location>
</feature>
<feature type="compositionally biased region" description="Low complexity" evidence="1">
    <location>
        <begin position="1008"/>
        <end position="1021"/>
    </location>
</feature>
<feature type="domain" description="eCIS core" evidence="2">
    <location>
        <begin position="44"/>
        <end position="119"/>
    </location>
</feature>
<feature type="compositionally biased region" description="Low complexity" evidence="1">
    <location>
        <begin position="1610"/>
        <end position="1619"/>
    </location>
</feature>
<feature type="compositionally biased region" description="Basic and acidic residues" evidence="1">
    <location>
        <begin position="144"/>
        <end position="157"/>
    </location>
</feature>
<feature type="compositionally biased region" description="Low complexity" evidence="1">
    <location>
        <begin position="392"/>
        <end position="401"/>
    </location>
</feature>
<dbReference type="Proteomes" id="UP000029482">
    <property type="component" value="Chromosome"/>
</dbReference>
<name>A0A089YV28_STRGA</name>
<feature type="compositionally biased region" description="Basic and acidic residues" evidence="1">
    <location>
        <begin position="1037"/>
        <end position="1046"/>
    </location>
</feature>
<feature type="compositionally biased region" description="Basic and acidic residues" evidence="1">
    <location>
        <begin position="281"/>
        <end position="303"/>
    </location>
</feature>
<dbReference type="PANTHER" id="PTHR45725">
    <property type="entry name" value="FORMIN HOMOLOGY 2 FAMILY MEMBER"/>
    <property type="match status" value="1"/>
</dbReference>
<feature type="compositionally biased region" description="Gly residues" evidence="1">
    <location>
        <begin position="1066"/>
        <end position="1080"/>
    </location>
</feature>
<accession>A0A089YV28</accession>
<feature type="compositionally biased region" description="Basic and acidic residues" evidence="1">
    <location>
        <begin position="1683"/>
        <end position="1702"/>
    </location>
</feature>
<dbReference type="PANTHER" id="PTHR45725:SF1">
    <property type="entry name" value="DISHEVELLED ASSOCIATED ACTIVATOR OF MORPHOGENESIS, ISOFORM D"/>
    <property type="match status" value="1"/>
</dbReference>
<feature type="compositionally biased region" description="Low complexity" evidence="1">
    <location>
        <begin position="673"/>
        <end position="682"/>
    </location>
</feature>
<feature type="compositionally biased region" description="Low complexity" evidence="1">
    <location>
        <begin position="614"/>
        <end position="623"/>
    </location>
</feature>
<feature type="compositionally biased region" description="Basic and acidic residues" evidence="1">
    <location>
        <begin position="414"/>
        <end position="430"/>
    </location>
</feature>
<feature type="compositionally biased region" description="Basic and acidic residues" evidence="1">
    <location>
        <begin position="7"/>
        <end position="17"/>
    </location>
</feature>
<dbReference type="Pfam" id="PF13699">
    <property type="entry name" value="eCIS_core"/>
    <property type="match status" value="1"/>
</dbReference>